<feature type="disulfide bond" evidence="15">
    <location>
        <begin position="479"/>
        <end position="488"/>
    </location>
</feature>
<evidence type="ECO:0000256" key="4">
    <source>
        <dbReference type="ARBA" id="ARBA00022553"/>
    </source>
</evidence>
<feature type="compositionally biased region" description="Low complexity" evidence="17">
    <location>
        <begin position="734"/>
        <end position="743"/>
    </location>
</feature>
<keyword evidence="3" id="KW-1003">Cell membrane</keyword>
<dbReference type="GO" id="GO:0009967">
    <property type="term" value="P:positive regulation of signal transduction"/>
    <property type="evidence" value="ECO:0007669"/>
    <property type="project" value="UniProtKB-ARBA"/>
</dbReference>
<evidence type="ECO:0000256" key="15">
    <source>
        <dbReference type="PROSITE-ProRule" id="PRU00076"/>
    </source>
</evidence>
<keyword evidence="12 18" id="KW-0472">Membrane</keyword>
<evidence type="ECO:0000256" key="12">
    <source>
        <dbReference type="ARBA" id="ARBA00023136"/>
    </source>
</evidence>
<keyword evidence="21" id="KW-1185">Reference proteome</keyword>
<dbReference type="InterPro" id="IPR001881">
    <property type="entry name" value="EGF-like_Ca-bd_dom"/>
</dbReference>
<dbReference type="InterPro" id="IPR027397">
    <property type="entry name" value="Catenin-bd_sf"/>
</dbReference>
<dbReference type="GeneID" id="118422350"/>
<keyword evidence="15" id="KW-0245">EGF-like domain</keyword>
<evidence type="ECO:0000259" key="19">
    <source>
        <dbReference type="PROSITE" id="PS50025"/>
    </source>
</evidence>
<dbReference type="InterPro" id="IPR018097">
    <property type="entry name" value="EGF_Ca-bd_CS"/>
</dbReference>
<evidence type="ECO:0000256" key="5">
    <source>
        <dbReference type="ARBA" id="ARBA00022692"/>
    </source>
</evidence>
<dbReference type="SMART" id="SM00179">
    <property type="entry name" value="EGF_CA"/>
    <property type="match status" value="2"/>
</dbReference>
<dbReference type="PROSITE" id="PS00022">
    <property type="entry name" value="EGF_1"/>
    <property type="match status" value="1"/>
</dbReference>
<gene>
    <name evidence="22" type="primary">LOC118422350</name>
</gene>
<evidence type="ECO:0000256" key="9">
    <source>
        <dbReference type="ARBA" id="ARBA00022837"/>
    </source>
</evidence>
<keyword evidence="4" id="KW-0597">Phosphoprotein</keyword>
<keyword evidence="7" id="KW-0677">Repeat</keyword>
<dbReference type="OrthoDB" id="8188793at2759"/>
<dbReference type="InterPro" id="IPR050906">
    <property type="entry name" value="Notch_signaling"/>
</dbReference>
<evidence type="ECO:0000256" key="6">
    <source>
        <dbReference type="ARBA" id="ARBA00022723"/>
    </source>
</evidence>
<dbReference type="KEGG" id="bfo:118422350"/>
<dbReference type="InterPro" id="IPR001791">
    <property type="entry name" value="Laminin_G"/>
</dbReference>
<keyword evidence="10" id="KW-0130">Cell adhesion</keyword>
<dbReference type="PANTHER" id="PTHR24044:SF417">
    <property type="entry name" value="WEARY, ISOFORM B"/>
    <property type="match status" value="1"/>
</dbReference>
<feature type="domain" description="Laminin G" evidence="19">
    <location>
        <begin position="230"/>
        <end position="411"/>
    </location>
</feature>
<evidence type="ECO:0000256" key="8">
    <source>
        <dbReference type="ARBA" id="ARBA00022782"/>
    </source>
</evidence>
<feature type="domain" description="EGF-like" evidence="20">
    <location>
        <begin position="507"/>
        <end position="549"/>
    </location>
</feature>
<evidence type="ECO:0000256" key="11">
    <source>
        <dbReference type="ARBA" id="ARBA00022989"/>
    </source>
</evidence>
<dbReference type="Gene3D" id="4.10.900.10">
    <property type="entry name" value="TCF3-CBD (Catenin binding domain)"/>
    <property type="match status" value="1"/>
</dbReference>
<evidence type="ECO:0000256" key="1">
    <source>
        <dbReference type="ARBA" id="ARBA00004247"/>
    </source>
</evidence>
<comment type="subcellular location">
    <subcellularLocation>
        <location evidence="1">Apical cell membrane</location>
        <topology evidence="1">Single-pass type I membrane protein</topology>
    </subcellularLocation>
</comment>
<dbReference type="GO" id="GO:0008593">
    <property type="term" value="P:regulation of Notch signaling pathway"/>
    <property type="evidence" value="ECO:0007669"/>
    <property type="project" value="UniProtKB-ARBA"/>
</dbReference>
<keyword evidence="11 18" id="KW-1133">Transmembrane helix</keyword>
<dbReference type="InterPro" id="IPR000742">
    <property type="entry name" value="EGF"/>
</dbReference>
<dbReference type="PROSITE" id="PS00010">
    <property type="entry name" value="ASX_HYDROXYL"/>
    <property type="match status" value="1"/>
</dbReference>
<protein>
    <submittedName>
        <fullName evidence="22">Neural-cadherin 2</fullName>
    </submittedName>
</protein>
<dbReference type="GO" id="GO:0048592">
    <property type="term" value="P:eye morphogenesis"/>
    <property type="evidence" value="ECO:0007669"/>
    <property type="project" value="UniProtKB-ARBA"/>
</dbReference>
<comment type="caution">
    <text evidence="15">Lacks conserved residue(s) required for the propagation of feature annotation.</text>
</comment>
<dbReference type="InterPro" id="IPR000233">
    <property type="entry name" value="Cadherin_Y-type_LIR"/>
</dbReference>
<proteinExistence type="predicted"/>
<dbReference type="SUPFAM" id="SSF57196">
    <property type="entry name" value="EGF/Laminin"/>
    <property type="match status" value="1"/>
</dbReference>
<dbReference type="GO" id="GO:0051241">
    <property type="term" value="P:negative regulation of multicellular organismal process"/>
    <property type="evidence" value="ECO:0007669"/>
    <property type="project" value="UniProtKB-ARBA"/>
</dbReference>
<dbReference type="CDD" id="cd00054">
    <property type="entry name" value="EGF_CA"/>
    <property type="match status" value="1"/>
</dbReference>
<dbReference type="GO" id="GO:0007156">
    <property type="term" value="P:homophilic cell adhesion via plasma membrane adhesion molecules"/>
    <property type="evidence" value="ECO:0007669"/>
    <property type="project" value="InterPro"/>
</dbReference>
<evidence type="ECO:0000256" key="18">
    <source>
        <dbReference type="SAM" id="Phobius"/>
    </source>
</evidence>
<dbReference type="GO" id="GO:0003002">
    <property type="term" value="P:regionalization"/>
    <property type="evidence" value="ECO:0007669"/>
    <property type="project" value="UniProtKB-ARBA"/>
</dbReference>
<dbReference type="PROSITE" id="PS50026">
    <property type="entry name" value="EGF_3"/>
    <property type="match status" value="2"/>
</dbReference>
<comment type="function">
    <text evidence="16">Cadherins are calcium-dependent cell adhesion proteins.</text>
</comment>
<evidence type="ECO:0000313" key="21">
    <source>
        <dbReference type="Proteomes" id="UP000001554"/>
    </source>
</evidence>
<dbReference type="FunFam" id="4.10.900.10:FF:000001">
    <property type="entry name" value="Cadherin 2"/>
    <property type="match status" value="1"/>
</dbReference>
<dbReference type="InterPro" id="IPR000152">
    <property type="entry name" value="EGF-type_Asp/Asn_hydroxyl_site"/>
</dbReference>
<feature type="disulfide bond" evidence="15">
    <location>
        <begin position="539"/>
        <end position="548"/>
    </location>
</feature>
<dbReference type="GO" id="GO:0060255">
    <property type="term" value="P:regulation of macromolecule metabolic process"/>
    <property type="evidence" value="ECO:0007669"/>
    <property type="project" value="UniProtKB-ARBA"/>
</dbReference>
<dbReference type="GO" id="GO:0016324">
    <property type="term" value="C:apical plasma membrane"/>
    <property type="evidence" value="ECO:0007669"/>
    <property type="project" value="UniProtKB-SubCell"/>
</dbReference>
<evidence type="ECO:0000256" key="14">
    <source>
        <dbReference type="ARBA" id="ARBA00023180"/>
    </source>
</evidence>
<evidence type="ECO:0000259" key="20">
    <source>
        <dbReference type="PROSITE" id="PS50026"/>
    </source>
</evidence>
<keyword evidence="8" id="KW-0221">Differentiation</keyword>
<dbReference type="RefSeq" id="XP_035685762.1">
    <property type="nucleotide sequence ID" value="XM_035829869.1"/>
</dbReference>
<reference evidence="22" key="2">
    <citation type="submission" date="2025-08" db="UniProtKB">
        <authorList>
            <consortium name="RefSeq"/>
        </authorList>
    </citation>
    <scope>IDENTIFICATION</scope>
    <source>
        <strain evidence="22">S238N-H82</strain>
        <tissue evidence="22">Testes</tissue>
    </source>
</reference>
<keyword evidence="9" id="KW-0106">Calcium</keyword>
<dbReference type="PROSITE" id="PS50025">
    <property type="entry name" value="LAM_G_DOMAIN"/>
    <property type="match status" value="2"/>
</dbReference>
<evidence type="ECO:0000256" key="2">
    <source>
        <dbReference type="ARBA" id="ARBA00022473"/>
    </source>
</evidence>
<dbReference type="Gene3D" id="2.60.120.200">
    <property type="match status" value="2"/>
</dbReference>
<dbReference type="FunFam" id="2.10.25.10:FF:000565">
    <property type="entry name" value="Predicted protein"/>
    <property type="match status" value="1"/>
</dbReference>
<keyword evidence="5 18" id="KW-0812">Transmembrane</keyword>
<feature type="domain" description="EGF-like" evidence="20">
    <location>
        <begin position="453"/>
        <end position="489"/>
    </location>
</feature>
<evidence type="ECO:0000256" key="13">
    <source>
        <dbReference type="ARBA" id="ARBA00023157"/>
    </source>
</evidence>
<evidence type="ECO:0000256" key="3">
    <source>
        <dbReference type="ARBA" id="ARBA00022475"/>
    </source>
</evidence>
<sequence>MDLLLAATYTQCNWRCSSENAELFFFAYFKAVSCQRFVDKGGYLLWNADRNILDRAEDRLEFSFRYCNDRGLIIYQQGEGGSYFALGVTEGRLYIEASIEDRVVEIFIGESTQDVVLKNQTHEVIITGLRGLDSDMRVTINGTEYPPQILTVVSVELSFSSVAMRGPTLVGGYKNIFDLRLNTQRLKAYPIACIFYIRTGAGEDLEPVPLTSADETQGVLDTCTVCPQPSTISMTTLTSYIEMQIDKQPTTSTVINFRFRTKALNGLLLYFGGPAYLAVYLRNGALVLRLNTKGSGVDAVRQSTRQAPFNDGEWQEITIRRENNVATMYSLAGDVLARVEFVGESSDTAHVLNAQSLFVGGVEDPRGLPTDMRTSFRGCLDDLRFTVLQDAPLPYEFQRQNVGFRDIEFSCMHNQTCESYPCRPDRGEACDVGVCECAEGYGTVNPDPLTCENIDECEPEPCQNGATCTDLIADYNCACTEQYKGKNCMLDRNCYYYPYYNGKNCTLDRNCYYYPCYNGGTCLEMDTPTRNETGRNCTCAHGFMADDCSVVDYCADNPCGVGVCNNYVSGYNCTCPDDPGEIVKDRQNCGPLAVRSPIQISPAALVIVLFGVAILMVVVIVFLAFRRSYLKRKREALLDYPKSPVYEESRENVVEYGEEGYGEEDQDTFDVTVIQSAGDTLKHRKKFPVLSPEDAVEVADFISSRLSDADVDTNAGARDAKMSFADEGRGTPATSLSSLNSSSTEEEQSYVYLQRWGPRFSRLSDMFNDGDSDSD</sequence>
<keyword evidence="2" id="KW-0217">Developmental protein</keyword>
<name>A0A9J7LMS7_BRAFL</name>
<dbReference type="PANTHER" id="PTHR24044">
    <property type="entry name" value="NOTCH LIGAND FAMILY MEMBER"/>
    <property type="match status" value="1"/>
</dbReference>
<organism evidence="21 22">
    <name type="scientific">Branchiostoma floridae</name>
    <name type="common">Florida lancelet</name>
    <name type="synonym">Amphioxus</name>
    <dbReference type="NCBI Taxonomy" id="7739"/>
    <lineage>
        <taxon>Eukaryota</taxon>
        <taxon>Metazoa</taxon>
        <taxon>Chordata</taxon>
        <taxon>Cephalochordata</taxon>
        <taxon>Leptocardii</taxon>
        <taxon>Amphioxiformes</taxon>
        <taxon>Branchiostomatidae</taxon>
        <taxon>Branchiostoma</taxon>
    </lineage>
</organism>
<dbReference type="Pfam" id="PF00008">
    <property type="entry name" value="EGF"/>
    <property type="match status" value="1"/>
</dbReference>
<dbReference type="CDD" id="cd00110">
    <property type="entry name" value="LamG"/>
    <property type="match status" value="1"/>
</dbReference>
<dbReference type="GO" id="GO:0051093">
    <property type="term" value="P:negative regulation of developmental process"/>
    <property type="evidence" value="ECO:0007669"/>
    <property type="project" value="UniProtKB-ARBA"/>
</dbReference>
<feature type="domain" description="Laminin G" evidence="19">
    <location>
        <begin position="33"/>
        <end position="223"/>
    </location>
</feature>
<dbReference type="GO" id="GO:0048468">
    <property type="term" value="P:cell development"/>
    <property type="evidence" value="ECO:0007669"/>
    <property type="project" value="UniProtKB-ARBA"/>
</dbReference>
<dbReference type="Pfam" id="PF01049">
    <property type="entry name" value="CADH_Y-type_LIR"/>
    <property type="match status" value="1"/>
</dbReference>
<feature type="region of interest" description="Disordered" evidence="17">
    <location>
        <begin position="721"/>
        <end position="748"/>
    </location>
</feature>
<evidence type="ECO:0000256" key="7">
    <source>
        <dbReference type="ARBA" id="ARBA00022737"/>
    </source>
</evidence>
<dbReference type="PROSITE" id="PS01186">
    <property type="entry name" value="EGF_2"/>
    <property type="match status" value="1"/>
</dbReference>
<dbReference type="PROSITE" id="PS01187">
    <property type="entry name" value="EGF_CA"/>
    <property type="match status" value="1"/>
</dbReference>
<dbReference type="InterPro" id="IPR013320">
    <property type="entry name" value="ConA-like_dom_sf"/>
</dbReference>
<keyword evidence="6" id="KW-0479">Metal-binding</keyword>
<reference evidence="21" key="1">
    <citation type="journal article" date="2020" name="Nat. Ecol. Evol.">
        <title>Deeply conserved synteny resolves early events in vertebrate evolution.</title>
        <authorList>
            <person name="Simakov O."/>
            <person name="Marletaz F."/>
            <person name="Yue J.X."/>
            <person name="O'Connell B."/>
            <person name="Jenkins J."/>
            <person name="Brandt A."/>
            <person name="Calef R."/>
            <person name="Tung C.H."/>
            <person name="Huang T.K."/>
            <person name="Schmutz J."/>
            <person name="Satoh N."/>
            <person name="Yu J.K."/>
            <person name="Putnam N.H."/>
            <person name="Green R.E."/>
            <person name="Rokhsar D.S."/>
        </authorList>
    </citation>
    <scope>NUCLEOTIDE SEQUENCE [LARGE SCALE GENOMIC DNA]</scope>
    <source>
        <strain evidence="21">S238N-H82</strain>
    </source>
</reference>
<dbReference type="Gene3D" id="2.10.25.10">
    <property type="entry name" value="Laminin"/>
    <property type="match status" value="2"/>
</dbReference>
<dbReference type="AlphaFoldDB" id="A0A9J7LMS7"/>
<feature type="transmembrane region" description="Helical" evidence="18">
    <location>
        <begin position="603"/>
        <end position="625"/>
    </location>
</feature>
<dbReference type="GO" id="GO:0030182">
    <property type="term" value="P:neuron differentiation"/>
    <property type="evidence" value="ECO:0007669"/>
    <property type="project" value="UniProtKB-ARBA"/>
</dbReference>
<evidence type="ECO:0000313" key="22">
    <source>
        <dbReference type="RefSeq" id="XP_035685762.1"/>
    </source>
</evidence>
<evidence type="ECO:0000256" key="17">
    <source>
        <dbReference type="SAM" id="MobiDB-lite"/>
    </source>
</evidence>
<keyword evidence="14" id="KW-0325">Glycoprotein</keyword>
<dbReference type="SUPFAM" id="SSF49899">
    <property type="entry name" value="Concanavalin A-like lectins/glucanases"/>
    <property type="match status" value="2"/>
</dbReference>
<evidence type="ECO:0000256" key="10">
    <source>
        <dbReference type="ARBA" id="ARBA00022889"/>
    </source>
</evidence>
<dbReference type="SMART" id="SM00181">
    <property type="entry name" value="EGF"/>
    <property type="match status" value="4"/>
</dbReference>
<keyword evidence="13 15" id="KW-1015">Disulfide bond</keyword>
<dbReference type="SMART" id="SM00282">
    <property type="entry name" value="LamG"/>
    <property type="match status" value="2"/>
</dbReference>
<dbReference type="Proteomes" id="UP000001554">
    <property type="component" value="Chromosome 9"/>
</dbReference>
<dbReference type="Pfam" id="PF02210">
    <property type="entry name" value="Laminin_G_2"/>
    <property type="match status" value="1"/>
</dbReference>
<dbReference type="GO" id="GO:0080090">
    <property type="term" value="P:regulation of primary metabolic process"/>
    <property type="evidence" value="ECO:0007669"/>
    <property type="project" value="UniProtKB-ARBA"/>
</dbReference>
<dbReference type="GO" id="GO:0005509">
    <property type="term" value="F:calcium ion binding"/>
    <property type="evidence" value="ECO:0007669"/>
    <property type="project" value="InterPro"/>
</dbReference>
<evidence type="ECO:0000256" key="16">
    <source>
        <dbReference type="RuleBase" id="RU004357"/>
    </source>
</evidence>
<accession>A0A9J7LMS7</accession>